<evidence type="ECO:0000256" key="1">
    <source>
        <dbReference type="SAM" id="Phobius"/>
    </source>
</evidence>
<reference evidence="2" key="1">
    <citation type="submission" date="2020-03" db="EMBL/GenBank/DDBJ databases">
        <title>The deep terrestrial virosphere.</title>
        <authorList>
            <person name="Holmfeldt K."/>
            <person name="Nilsson E."/>
            <person name="Simone D."/>
            <person name="Lopez-Fernandez M."/>
            <person name="Wu X."/>
            <person name="de Brujin I."/>
            <person name="Lundin D."/>
            <person name="Andersson A."/>
            <person name="Bertilsson S."/>
            <person name="Dopson M."/>
        </authorList>
    </citation>
    <scope>NUCLEOTIDE SEQUENCE</scope>
    <source>
        <strain evidence="2">TM448A00317</strain>
        <strain evidence="3">TM448B00343</strain>
    </source>
</reference>
<accession>A0A6H1ZF18</accession>
<keyword evidence="1" id="KW-0812">Transmembrane</keyword>
<dbReference type="AlphaFoldDB" id="A0A6H1ZF18"/>
<gene>
    <name evidence="2" type="ORF">TM448A00317_0030</name>
    <name evidence="3" type="ORF">TM448B00343_0035</name>
</gene>
<keyword evidence="1" id="KW-0472">Membrane</keyword>
<proteinExistence type="predicted"/>
<dbReference type="EMBL" id="MT144003">
    <property type="protein sequence ID" value="QJA46128.1"/>
    <property type="molecule type" value="Genomic_DNA"/>
</dbReference>
<name>A0A6H1ZF18_9ZZZZ</name>
<organism evidence="2">
    <name type="scientific">viral metagenome</name>
    <dbReference type="NCBI Taxonomy" id="1070528"/>
    <lineage>
        <taxon>unclassified sequences</taxon>
        <taxon>metagenomes</taxon>
        <taxon>organismal metagenomes</taxon>
    </lineage>
</organism>
<sequence>MNKELIKGVAIGLVVVLVIWIWGAVSVFKHMQVSQKNDAAFAQQVQRNMDNIVAIVQVLKANNLIEQPTLKDAPVLVAPKEGPKK</sequence>
<evidence type="ECO:0000313" key="3">
    <source>
        <dbReference type="EMBL" id="QJH95029.1"/>
    </source>
</evidence>
<dbReference type="EMBL" id="MT144611">
    <property type="protein sequence ID" value="QJH95029.1"/>
    <property type="molecule type" value="Genomic_DNA"/>
</dbReference>
<protein>
    <submittedName>
        <fullName evidence="2">Uncharacterized protein</fullName>
    </submittedName>
</protein>
<keyword evidence="1" id="KW-1133">Transmembrane helix</keyword>
<feature type="transmembrane region" description="Helical" evidence="1">
    <location>
        <begin position="6"/>
        <end position="28"/>
    </location>
</feature>
<evidence type="ECO:0000313" key="2">
    <source>
        <dbReference type="EMBL" id="QJA46128.1"/>
    </source>
</evidence>